<dbReference type="Proteomes" id="UP000477543">
    <property type="component" value="Unassembled WGS sequence"/>
</dbReference>
<dbReference type="RefSeq" id="WP_047119270.1">
    <property type="nucleotide sequence ID" value="NZ_CM125969.1"/>
</dbReference>
<feature type="transmembrane region" description="Helical" evidence="1">
    <location>
        <begin position="20"/>
        <end position="43"/>
    </location>
</feature>
<name>A0A365YNK4_9MICC</name>
<sequence>MNALIMASAAASTTGLDSHTWALIIGGGIFLAFMLLLLVTVSYTNVGLRHEIKPDDFDEHRQFKTHAEHH</sequence>
<reference evidence="3 4" key="1">
    <citation type="submission" date="2018-01" db="EMBL/GenBank/DDBJ databases">
        <title>Glutamicibacter soli strain NHPC-3 Whole genome sequence and assembly.</title>
        <authorList>
            <person name="Choudhury P."/>
            <person name="Gupta D."/>
            <person name="Sengupta K."/>
            <person name="Jawed A."/>
            <person name="Sultana N."/>
            <person name="Saha P."/>
        </authorList>
    </citation>
    <scope>NUCLEOTIDE SEQUENCE [LARGE SCALE GENOMIC DNA]</scope>
    <source>
        <strain evidence="3 4">NHPC-3</strain>
    </source>
</reference>
<evidence type="ECO:0000256" key="1">
    <source>
        <dbReference type="SAM" id="Phobius"/>
    </source>
</evidence>
<evidence type="ECO:0000313" key="5">
    <source>
        <dbReference type="Proteomes" id="UP000477543"/>
    </source>
</evidence>
<accession>A0A365YNK4</accession>
<keyword evidence="1" id="KW-0472">Membrane</keyword>
<gene>
    <name evidence="3" type="ORF">C1H84_01295</name>
    <name evidence="2" type="ORF">GT020_02195</name>
</gene>
<protein>
    <submittedName>
        <fullName evidence="3">Uncharacterized protein</fullName>
    </submittedName>
</protein>
<dbReference type="Proteomes" id="UP000252167">
    <property type="component" value="Unassembled WGS sequence"/>
</dbReference>
<dbReference type="EMBL" id="WYDN01000001">
    <property type="protein sequence ID" value="NAZ14879.1"/>
    <property type="molecule type" value="Genomic_DNA"/>
</dbReference>
<evidence type="ECO:0000313" key="2">
    <source>
        <dbReference type="EMBL" id="NAZ14879.1"/>
    </source>
</evidence>
<keyword evidence="4" id="KW-1185">Reference proteome</keyword>
<organism evidence="3 4">
    <name type="scientific">Glutamicibacter soli</name>
    <dbReference type="NCBI Taxonomy" id="453836"/>
    <lineage>
        <taxon>Bacteria</taxon>
        <taxon>Bacillati</taxon>
        <taxon>Actinomycetota</taxon>
        <taxon>Actinomycetes</taxon>
        <taxon>Micrococcales</taxon>
        <taxon>Micrococcaceae</taxon>
        <taxon>Glutamicibacter</taxon>
    </lineage>
</organism>
<proteinExistence type="predicted"/>
<evidence type="ECO:0000313" key="4">
    <source>
        <dbReference type="Proteomes" id="UP000252167"/>
    </source>
</evidence>
<comment type="caution">
    <text evidence="3">The sequence shown here is derived from an EMBL/GenBank/DDBJ whole genome shotgun (WGS) entry which is preliminary data.</text>
</comment>
<reference evidence="2 5" key="2">
    <citation type="submission" date="2020-01" db="EMBL/GenBank/DDBJ databases">
        <title>Glutamicibacter soli M275.</title>
        <authorList>
            <person name="Meng X."/>
        </authorList>
    </citation>
    <scope>NUCLEOTIDE SEQUENCE [LARGE SCALE GENOMIC DNA]</scope>
    <source>
        <strain evidence="2 5">M275</strain>
    </source>
</reference>
<keyword evidence="1" id="KW-0812">Transmembrane</keyword>
<dbReference type="EMBL" id="POAF01000001">
    <property type="protein sequence ID" value="RBM03967.1"/>
    <property type="molecule type" value="Genomic_DNA"/>
</dbReference>
<evidence type="ECO:0000313" key="3">
    <source>
        <dbReference type="EMBL" id="RBM03967.1"/>
    </source>
</evidence>
<keyword evidence="1" id="KW-1133">Transmembrane helix</keyword>
<dbReference type="AlphaFoldDB" id="A0A365YNK4"/>